<proteinExistence type="predicted"/>
<dbReference type="Pfam" id="PF00903">
    <property type="entry name" value="Glyoxalase"/>
    <property type="match status" value="1"/>
</dbReference>
<dbReference type="PROSITE" id="PS51819">
    <property type="entry name" value="VOC"/>
    <property type="match status" value="1"/>
</dbReference>
<dbReference type="PANTHER" id="PTHR35006:SF1">
    <property type="entry name" value="BLL2941 PROTEIN"/>
    <property type="match status" value="1"/>
</dbReference>
<dbReference type="InterPro" id="IPR037523">
    <property type="entry name" value="VOC_core"/>
</dbReference>
<feature type="domain" description="VOC" evidence="1">
    <location>
        <begin position="4"/>
        <end position="129"/>
    </location>
</feature>
<dbReference type="EMBL" id="CP024201">
    <property type="protein sequence ID" value="ATQ42010.1"/>
    <property type="molecule type" value="Genomic_DNA"/>
</dbReference>
<dbReference type="CDD" id="cd07262">
    <property type="entry name" value="VOC_like"/>
    <property type="match status" value="1"/>
</dbReference>
<dbReference type="RefSeq" id="WP_099621266.1">
    <property type="nucleotide sequence ID" value="NZ_CP024201.1"/>
</dbReference>
<reference evidence="2 3" key="1">
    <citation type="submission" date="2017-10" db="EMBL/GenBank/DDBJ databases">
        <title>Genome sequence of Caulobacter mirabilis FWC38.</title>
        <authorList>
            <person name="Fiebig A."/>
            <person name="Crosson S."/>
        </authorList>
    </citation>
    <scope>NUCLEOTIDE SEQUENCE [LARGE SCALE GENOMIC DNA]</scope>
    <source>
        <strain evidence="2 3">FWC 38</strain>
    </source>
</reference>
<dbReference type="Proteomes" id="UP000228945">
    <property type="component" value="Chromosome"/>
</dbReference>
<organism evidence="2 3">
    <name type="scientific">Caulobacter mirabilis</name>
    <dbReference type="NCBI Taxonomy" id="69666"/>
    <lineage>
        <taxon>Bacteria</taxon>
        <taxon>Pseudomonadati</taxon>
        <taxon>Pseudomonadota</taxon>
        <taxon>Alphaproteobacteria</taxon>
        <taxon>Caulobacterales</taxon>
        <taxon>Caulobacteraceae</taxon>
        <taxon>Caulobacter</taxon>
    </lineage>
</organism>
<evidence type="ECO:0000313" key="3">
    <source>
        <dbReference type="Proteomes" id="UP000228945"/>
    </source>
</evidence>
<dbReference type="PANTHER" id="PTHR35006">
    <property type="entry name" value="GLYOXALASE FAMILY PROTEIN (AFU_ORTHOLOGUE AFUA_5G14830)"/>
    <property type="match status" value="1"/>
</dbReference>
<accession>A0A2D2AVH1</accession>
<dbReference type="Gene3D" id="3.10.180.10">
    <property type="entry name" value="2,3-Dihydroxybiphenyl 1,2-Dioxygenase, domain 1"/>
    <property type="match status" value="1"/>
</dbReference>
<dbReference type="OrthoDB" id="9807407at2"/>
<gene>
    <name evidence="2" type="ORF">CSW64_06075</name>
</gene>
<name>A0A2D2AVH1_9CAUL</name>
<dbReference type="InterPro" id="IPR004360">
    <property type="entry name" value="Glyas_Fos-R_dOase_dom"/>
</dbReference>
<dbReference type="InterPro" id="IPR029068">
    <property type="entry name" value="Glyas_Bleomycin-R_OHBP_Dase"/>
</dbReference>
<dbReference type="GO" id="GO:0016829">
    <property type="term" value="F:lyase activity"/>
    <property type="evidence" value="ECO:0007669"/>
    <property type="project" value="UniProtKB-KW"/>
</dbReference>
<dbReference type="SUPFAM" id="SSF54593">
    <property type="entry name" value="Glyoxalase/Bleomycin resistance protein/Dihydroxybiphenyl dioxygenase"/>
    <property type="match status" value="1"/>
</dbReference>
<dbReference type="AlphaFoldDB" id="A0A2D2AVH1"/>
<dbReference type="KEGG" id="cmb:CSW64_06075"/>
<sequence>MPATITYLTLGAGDLAAAKTFYDAVMPVLGWSRFNEFPGFVAYGPDGVGDGQTLWLCNPFDGQAASAGNGAMLAFGAENRAQVDAFHAAALAAGAVCEGPPGPRPHYTPTWYAAYLRDPTGNKLAIVHDRPEDDA</sequence>
<keyword evidence="2" id="KW-0456">Lyase</keyword>
<evidence type="ECO:0000313" key="2">
    <source>
        <dbReference type="EMBL" id="ATQ42010.1"/>
    </source>
</evidence>
<protein>
    <submittedName>
        <fullName evidence="2">Lactoylglutathione lyase</fullName>
    </submittedName>
</protein>
<keyword evidence="3" id="KW-1185">Reference proteome</keyword>
<evidence type="ECO:0000259" key="1">
    <source>
        <dbReference type="PROSITE" id="PS51819"/>
    </source>
</evidence>